<keyword evidence="1" id="KW-1133">Transmembrane helix</keyword>
<keyword evidence="1" id="KW-0472">Membrane</keyword>
<gene>
    <name evidence="2" type="ORF">Aconfl_02730</name>
</gene>
<evidence type="ECO:0000313" key="3">
    <source>
        <dbReference type="Proteomes" id="UP001338309"/>
    </source>
</evidence>
<feature type="transmembrane region" description="Helical" evidence="1">
    <location>
        <begin position="58"/>
        <end position="76"/>
    </location>
</feature>
<sequence length="151" mass="17658">MKLSPIILPSRFKPIGWILLGPFAFLTYKAVFQKFSFEWLDMVTQSLSSAFNFEVKNLVMELAFFGLLISLFLISFSREKEEDDFIQKIRLDGLLVASYGYFLINVLGTLIFFGLDYLPFIFFNLIIIPVLFLVRFHWVLLKERIKPDLAL</sequence>
<protein>
    <submittedName>
        <fullName evidence="2">Uncharacterized protein</fullName>
    </submittedName>
</protein>
<dbReference type="Proteomes" id="UP001338309">
    <property type="component" value="Unassembled WGS sequence"/>
</dbReference>
<dbReference type="EMBL" id="BTPD01000001">
    <property type="protein sequence ID" value="GMQ27631.1"/>
    <property type="molecule type" value="Genomic_DNA"/>
</dbReference>
<organism evidence="2 3">
    <name type="scientific">Algoriphagus confluentis</name>
    <dbReference type="NCBI Taxonomy" id="1697556"/>
    <lineage>
        <taxon>Bacteria</taxon>
        <taxon>Pseudomonadati</taxon>
        <taxon>Bacteroidota</taxon>
        <taxon>Cytophagia</taxon>
        <taxon>Cytophagales</taxon>
        <taxon>Cyclobacteriaceae</taxon>
        <taxon>Algoriphagus</taxon>
    </lineage>
</organism>
<evidence type="ECO:0000313" key="2">
    <source>
        <dbReference type="EMBL" id="GMQ27631.1"/>
    </source>
</evidence>
<evidence type="ECO:0000256" key="1">
    <source>
        <dbReference type="SAM" id="Phobius"/>
    </source>
</evidence>
<dbReference type="RefSeq" id="WP_338222440.1">
    <property type="nucleotide sequence ID" value="NZ_BTPD01000001.1"/>
</dbReference>
<feature type="transmembrane region" description="Helical" evidence="1">
    <location>
        <begin position="96"/>
        <end position="115"/>
    </location>
</feature>
<feature type="transmembrane region" description="Helical" evidence="1">
    <location>
        <begin position="121"/>
        <end position="141"/>
    </location>
</feature>
<accession>A0ABQ6PJ48</accession>
<proteinExistence type="predicted"/>
<comment type="caution">
    <text evidence="2">The sequence shown here is derived from an EMBL/GenBank/DDBJ whole genome shotgun (WGS) entry which is preliminary data.</text>
</comment>
<keyword evidence="3" id="KW-1185">Reference proteome</keyword>
<name>A0ABQ6PJ48_9BACT</name>
<feature type="transmembrane region" description="Helical" evidence="1">
    <location>
        <begin position="12"/>
        <end position="32"/>
    </location>
</feature>
<keyword evidence="1" id="KW-0812">Transmembrane</keyword>
<reference evidence="2 3" key="1">
    <citation type="submission" date="2023-08" db="EMBL/GenBank/DDBJ databases">
        <title>Draft genome sequence of Algoriphagus confluentis.</title>
        <authorList>
            <person name="Takatani N."/>
            <person name="Hosokawa M."/>
            <person name="Sawabe T."/>
        </authorList>
    </citation>
    <scope>NUCLEOTIDE SEQUENCE [LARGE SCALE GENOMIC DNA]</scope>
    <source>
        <strain evidence="2 3">NBRC 111222</strain>
    </source>
</reference>